<feature type="domain" description="Nuclear receptor" evidence="12">
    <location>
        <begin position="341"/>
        <end position="416"/>
    </location>
</feature>
<feature type="region of interest" description="Disordered" evidence="11">
    <location>
        <begin position="33"/>
        <end position="137"/>
    </location>
</feature>
<dbReference type="PROSITE" id="PS51843">
    <property type="entry name" value="NR_LBD"/>
    <property type="match status" value="1"/>
</dbReference>
<name>A0A2R2MK64_LINAN</name>
<dbReference type="InterPro" id="IPR001628">
    <property type="entry name" value="Znf_hrmn_rcpt"/>
</dbReference>
<feature type="compositionally biased region" description="Low complexity" evidence="11">
    <location>
        <begin position="50"/>
        <end position="59"/>
    </location>
</feature>
<keyword evidence="7 10" id="KW-0804">Transcription</keyword>
<organism evidence="14 15">
    <name type="scientific">Lingula anatina</name>
    <name type="common">Brachiopod</name>
    <name type="synonym">Lingula unguis</name>
    <dbReference type="NCBI Taxonomy" id="7574"/>
    <lineage>
        <taxon>Eukaryota</taxon>
        <taxon>Metazoa</taxon>
        <taxon>Spiralia</taxon>
        <taxon>Lophotrochozoa</taxon>
        <taxon>Brachiopoda</taxon>
        <taxon>Linguliformea</taxon>
        <taxon>Lingulata</taxon>
        <taxon>Lingulida</taxon>
        <taxon>Linguloidea</taxon>
        <taxon>Lingulidae</taxon>
        <taxon>Lingula</taxon>
    </lineage>
</organism>
<accession>A0A2R2MK64</accession>
<dbReference type="OrthoDB" id="5952118at2759"/>
<evidence type="ECO:0000256" key="7">
    <source>
        <dbReference type="ARBA" id="ARBA00023163"/>
    </source>
</evidence>
<keyword evidence="14" id="KW-1185">Reference proteome</keyword>
<keyword evidence="6 10" id="KW-0238">DNA-binding</keyword>
<dbReference type="PANTHER" id="PTHR24085">
    <property type="entry name" value="NUCLEAR HORMONE RECEPTOR"/>
    <property type="match status" value="1"/>
</dbReference>
<keyword evidence="8 10" id="KW-0675">Receptor</keyword>
<evidence type="ECO:0000259" key="13">
    <source>
        <dbReference type="PROSITE" id="PS51843"/>
    </source>
</evidence>
<keyword evidence="9 10" id="KW-0539">Nucleus</keyword>
<evidence type="ECO:0000256" key="2">
    <source>
        <dbReference type="ARBA" id="ARBA00022723"/>
    </source>
</evidence>
<dbReference type="GO" id="GO:0008270">
    <property type="term" value="F:zinc ion binding"/>
    <property type="evidence" value="ECO:0007669"/>
    <property type="project" value="UniProtKB-KW"/>
</dbReference>
<dbReference type="Gene3D" id="1.10.565.10">
    <property type="entry name" value="Retinoid X Receptor"/>
    <property type="match status" value="1"/>
</dbReference>
<dbReference type="InterPro" id="IPR000536">
    <property type="entry name" value="Nucl_hrmn_rcpt_lig-bd"/>
</dbReference>
<dbReference type="FunFam" id="3.30.50.10:FF:000009">
    <property type="entry name" value="nuclear receptor subfamily 4 group A member 2"/>
    <property type="match status" value="1"/>
</dbReference>
<reference evidence="15" key="1">
    <citation type="submission" date="2025-08" db="UniProtKB">
        <authorList>
            <consortium name="RefSeq"/>
        </authorList>
    </citation>
    <scope>IDENTIFICATION</scope>
    <source>
        <tissue evidence="15">Gonads</tissue>
    </source>
</reference>
<feature type="region of interest" description="Disordered" evidence="11">
    <location>
        <begin position="418"/>
        <end position="441"/>
    </location>
</feature>
<dbReference type="GeneID" id="106169955"/>
<dbReference type="SUPFAM" id="SSF48508">
    <property type="entry name" value="Nuclear receptor ligand-binding domain"/>
    <property type="match status" value="1"/>
</dbReference>
<dbReference type="PROSITE" id="PS00031">
    <property type="entry name" value="NUCLEAR_REC_DBD_1"/>
    <property type="match status" value="1"/>
</dbReference>
<dbReference type="GO" id="GO:0005634">
    <property type="term" value="C:nucleus"/>
    <property type="evidence" value="ECO:0007669"/>
    <property type="project" value="UniProtKB-SubCell"/>
</dbReference>
<sequence length="681" mass="75121">MMLLLQAQSNPFDASNAGMEHFPSTYNSITPPMAEDIAPFTPSHYNPGQSYSSESSLYSPRDDQSVSMAEDFGGGGGGGSGGFDRPHTDVGEPPYHHPGCSPSATQMQAAASQFQDAGGYGSGIEQSGNYTPYARGGEDTKFPFTGFGNDPCPPDSPMASTIHYQGHYQSYPTDNFDCYKQPTGFGGEEGPGGLDYFHTRAPQQGGYHGHGSQPMYPQSIPMDQKPFHSSPLADSGFFGPDQTAFHGYHGYYDNATRMGCPESGYNLLNQSNRGMYGPGMGMDVPRSPFRRRPSLTLVGSMSTEANLELQKYQMHSPTTPPTPSSTRSSPGRDMVPPPKESQCCAVCGDNAACQHYGVRTCEGCKGFFKRTVQKGSKYVCLGDKSCPVDKRRRNRCQFCRFQKCLVVGMVKEVVRTDNLKGRRGRLPSKPKSPQESPPSPPVSLITALVRAHVDTSPDMPTLDYSQFRVPGGEDHQLTTHAQLDLPQFFELITSSIDLLRVWAEKIPGFTELCKHDQELLFNSASLELVVLRIASRIQPNDDRIIFCSGLVLHRLQCLPSFGDWINSIVDFGMALHRMDVDISALSCMAALTMITERHGLKETKKMEELQMKVIDALRDHSTYNSEAQKKQQYFSKILGVIPELRTLCREGVQRFVALKEDKELSLPSVIDSLYLNNQLPL</sequence>
<dbReference type="GO" id="GO:0000978">
    <property type="term" value="F:RNA polymerase II cis-regulatory region sequence-specific DNA binding"/>
    <property type="evidence" value="ECO:0007669"/>
    <property type="project" value="TreeGrafter"/>
</dbReference>
<dbReference type="InParanoid" id="A0A2R2MK64"/>
<dbReference type="PRINTS" id="PR00047">
    <property type="entry name" value="STROIDFINGER"/>
</dbReference>
<dbReference type="SMART" id="SM00399">
    <property type="entry name" value="ZnF_C4"/>
    <property type="match status" value="1"/>
</dbReference>
<evidence type="ECO:0000313" key="14">
    <source>
        <dbReference type="Proteomes" id="UP000085678"/>
    </source>
</evidence>
<dbReference type="Pfam" id="PF00104">
    <property type="entry name" value="Hormone_recep"/>
    <property type="match status" value="1"/>
</dbReference>
<dbReference type="PROSITE" id="PS51030">
    <property type="entry name" value="NUCLEAR_REC_DBD_2"/>
    <property type="match status" value="1"/>
</dbReference>
<evidence type="ECO:0000313" key="15">
    <source>
        <dbReference type="RefSeq" id="XP_023930585.1"/>
    </source>
</evidence>
<protein>
    <submittedName>
        <fullName evidence="15">Nuclear receptor subfamily 4 group A member 2-like</fullName>
    </submittedName>
</protein>
<dbReference type="STRING" id="7574.A0A2R2MK64"/>
<gene>
    <name evidence="15" type="primary">LOC106169955</name>
</gene>
<dbReference type="GO" id="GO:0004879">
    <property type="term" value="F:nuclear receptor activity"/>
    <property type="evidence" value="ECO:0007669"/>
    <property type="project" value="InterPro"/>
</dbReference>
<evidence type="ECO:0000256" key="8">
    <source>
        <dbReference type="ARBA" id="ARBA00023170"/>
    </source>
</evidence>
<dbReference type="RefSeq" id="XP_023930585.1">
    <property type="nucleotide sequence ID" value="XM_024074817.1"/>
</dbReference>
<dbReference type="SMART" id="SM00430">
    <property type="entry name" value="HOLI"/>
    <property type="match status" value="1"/>
</dbReference>
<dbReference type="GO" id="GO:0071376">
    <property type="term" value="P:cellular response to corticotropin-releasing hormone stimulus"/>
    <property type="evidence" value="ECO:0007669"/>
    <property type="project" value="TreeGrafter"/>
</dbReference>
<dbReference type="CDD" id="cd06969">
    <property type="entry name" value="NR_DBD_NGFI-B"/>
    <property type="match status" value="1"/>
</dbReference>
<dbReference type="PRINTS" id="PR01284">
    <property type="entry name" value="NUCLEARECPTR"/>
</dbReference>
<evidence type="ECO:0000256" key="5">
    <source>
        <dbReference type="ARBA" id="ARBA00023015"/>
    </source>
</evidence>
<evidence type="ECO:0000256" key="6">
    <source>
        <dbReference type="ARBA" id="ARBA00023125"/>
    </source>
</evidence>
<dbReference type="PRINTS" id="PR00398">
    <property type="entry name" value="STRDHORMONER"/>
</dbReference>
<evidence type="ECO:0000259" key="12">
    <source>
        <dbReference type="PROSITE" id="PS51030"/>
    </source>
</evidence>
<keyword evidence="2 10" id="KW-0479">Metal-binding</keyword>
<evidence type="ECO:0000256" key="11">
    <source>
        <dbReference type="SAM" id="MobiDB-lite"/>
    </source>
</evidence>
<proteinExistence type="inferred from homology"/>
<dbReference type="InterPro" id="IPR003070">
    <property type="entry name" value="NR4A1-3"/>
</dbReference>
<dbReference type="Proteomes" id="UP000085678">
    <property type="component" value="Unplaced"/>
</dbReference>
<dbReference type="PANTHER" id="PTHR24085:SF4">
    <property type="entry name" value="NUCLEAR HORMONE RECEPTOR HR38-RELATED"/>
    <property type="match status" value="1"/>
</dbReference>
<dbReference type="InterPro" id="IPR001723">
    <property type="entry name" value="Nuclear_hrmn_rcpt"/>
</dbReference>
<comment type="similarity">
    <text evidence="10">Belongs to the nuclear hormone receptor family.</text>
</comment>
<keyword evidence="3 10" id="KW-0863">Zinc-finger</keyword>
<feature type="compositionally biased region" description="Polar residues" evidence="11">
    <location>
        <begin position="102"/>
        <end position="115"/>
    </location>
</feature>
<evidence type="ECO:0000256" key="3">
    <source>
        <dbReference type="ARBA" id="ARBA00022771"/>
    </source>
</evidence>
<comment type="subcellular location">
    <subcellularLocation>
        <location evidence="1 10">Nucleus</location>
    </subcellularLocation>
</comment>
<feature type="domain" description="NR LBD" evidence="13">
    <location>
        <begin position="440"/>
        <end position="677"/>
    </location>
</feature>
<dbReference type="InterPro" id="IPR013088">
    <property type="entry name" value="Znf_NHR/GATA"/>
</dbReference>
<evidence type="ECO:0000256" key="1">
    <source>
        <dbReference type="ARBA" id="ARBA00004123"/>
    </source>
</evidence>
<keyword evidence="4 10" id="KW-0862">Zinc</keyword>
<dbReference type="Pfam" id="PF00105">
    <property type="entry name" value="zf-C4"/>
    <property type="match status" value="1"/>
</dbReference>
<dbReference type="GO" id="GO:0035259">
    <property type="term" value="F:nuclear glucocorticoid receptor binding"/>
    <property type="evidence" value="ECO:0007669"/>
    <property type="project" value="TreeGrafter"/>
</dbReference>
<dbReference type="KEGG" id="lak:106169955"/>
<evidence type="ECO:0000256" key="10">
    <source>
        <dbReference type="RuleBase" id="RU004334"/>
    </source>
</evidence>
<dbReference type="SUPFAM" id="SSF57716">
    <property type="entry name" value="Glucocorticoid receptor-like (DNA-binding domain)"/>
    <property type="match status" value="1"/>
</dbReference>
<dbReference type="Gene3D" id="3.30.50.10">
    <property type="entry name" value="Erythroid Transcription Factor GATA-1, subunit A"/>
    <property type="match status" value="1"/>
</dbReference>
<feature type="compositionally biased region" description="Gly residues" evidence="11">
    <location>
        <begin position="72"/>
        <end position="82"/>
    </location>
</feature>
<dbReference type="GO" id="GO:0005667">
    <property type="term" value="C:transcription regulator complex"/>
    <property type="evidence" value="ECO:0007669"/>
    <property type="project" value="TreeGrafter"/>
</dbReference>
<dbReference type="InterPro" id="IPR035500">
    <property type="entry name" value="NHR-like_dom_sf"/>
</dbReference>
<dbReference type="AlphaFoldDB" id="A0A2R2MK64"/>
<keyword evidence="5 10" id="KW-0805">Transcription regulation</keyword>
<feature type="region of interest" description="Disordered" evidence="11">
    <location>
        <begin position="312"/>
        <end position="335"/>
    </location>
</feature>
<evidence type="ECO:0000256" key="4">
    <source>
        <dbReference type="ARBA" id="ARBA00022833"/>
    </source>
</evidence>
<evidence type="ECO:0000256" key="9">
    <source>
        <dbReference type="ARBA" id="ARBA00023242"/>
    </source>
</evidence>